<reference evidence="1" key="2">
    <citation type="submission" date="2020-09" db="EMBL/GenBank/DDBJ databases">
        <authorList>
            <person name="Sun Q."/>
            <person name="Kim S."/>
        </authorList>
    </citation>
    <scope>NUCLEOTIDE SEQUENCE</scope>
    <source>
        <strain evidence="1">KCTC 32296</strain>
    </source>
</reference>
<evidence type="ECO:0000313" key="2">
    <source>
        <dbReference type="Proteomes" id="UP000662572"/>
    </source>
</evidence>
<name>A0A918UZ88_9CAUL</name>
<accession>A0A918UZ88</accession>
<dbReference type="Proteomes" id="UP000662572">
    <property type="component" value="Unassembled WGS sequence"/>
</dbReference>
<sequence length="137" mass="14865">MLKLVCASCGSDLTTPVKVAPFTQYGPYCQDTESPVPEGFIVQWETEDSVPVYYPDGNTIRRHISPAGAISAHPKDVIRDQIHSFGNDYGCCGSDGNDGNNRACSCGTIVGTEWSDCWTQAEVRFLPESASIIQISD</sequence>
<organism evidence="1 2">
    <name type="scientific">Asticcacaulis endophyticus</name>
    <dbReference type="NCBI Taxonomy" id="1395890"/>
    <lineage>
        <taxon>Bacteria</taxon>
        <taxon>Pseudomonadati</taxon>
        <taxon>Pseudomonadota</taxon>
        <taxon>Alphaproteobacteria</taxon>
        <taxon>Caulobacterales</taxon>
        <taxon>Caulobacteraceae</taxon>
        <taxon>Asticcacaulis</taxon>
    </lineage>
</organism>
<evidence type="ECO:0000313" key="1">
    <source>
        <dbReference type="EMBL" id="GGZ45657.1"/>
    </source>
</evidence>
<dbReference type="EMBL" id="BMZB01000009">
    <property type="protein sequence ID" value="GGZ45657.1"/>
    <property type="molecule type" value="Genomic_DNA"/>
</dbReference>
<gene>
    <name evidence="1" type="ORF">GCM10011273_35470</name>
</gene>
<reference evidence="1" key="1">
    <citation type="journal article" date="2014" name="Int. J. Syst. Evol. Microbiol.">
        <title>Complete genome sequence of Corynebacterium casei LMG S-19264T (=DSM 44701T), isolated from a smear-ripened cheese.</title>
        <authorList>
            <consortium name="US DOE Joint Genome Institute (JGI-PGF)"/>
            <person name="Walter F."/>
            <person name="Albersmeier A."/>
            <person name="Kalinowski J."/>
            <person name="Ruckert C."/>
        </authorList>
    </citation>
    <scope>NUCLEOTIDE SEQUENCE</scope>
    <source>
        <strain evidence="1">KCTC 32296</strain>
    </source>
</reference>
<protein>
    <submittedName>
        <fullName evidence="1">Uncharacterized protein</fullName>
    </submittedName>
</protein>
<comment type="caution">
    <text evidence="1">The sequence shown here is derived from an EMBL/GenBank/DDBJ whole genome shotgun (WGS) entry which is preliminary data.</text>
</comment>
<proteinExistence type="predicted"/>
<keyword evidence="2" id="KW-1185">Reference proteome</keyword>
<dbReference type="AlphaFoldDB" id="A0A918UZ88"/>